<proteinExistence type="predicted"/>
<gene>
    <name evidence="1" type="ORF">JS533_001755</name>
</gene>
<evidence type="ECO:0000313" key="2">
    <source>
        <dbReference type="Proteomes" id="UP000710815"/>
    </source>
</evidence>
<reference evidence="1 2" key="2">
    <citation type="journal article" date="2021" name="Syst. Appl. Microbiol.">
        <title>Phylogenetic classification of ten novel species belonging to the genus Bifidobacterium comprising B. phasiani sp. nov., B. pongonis sp. nov., B. saguinibicoloris sp. nov., B. colobi sp. nov., B. simiiventris sp. nov., B. santillanense sp. nov., B. miconis sp. nov., B. amazonense sp. nov., B. pluvialisilvae sp. nov., and B. miconisargentati sp. nov.</title>
        <authorList>
            <person name="Lugli G.A."/>
            <person name="Calvete-Torre I."/>
            <person name="Alessandri G."/>
            <person name="Milani C."/>
            <person name="Turroni F."/>
            <person name="Laiolo P."/>
            <person name="Ossiprandi M.C."/>
            <person name="Margolles A."/>
            <person name="Ruiz L."/>
            <person name="Ventura M."/>
        </authorList>
    </citation>
    <scope>NUCLEOTIDE SEQUENCE [LARGE SCALE GENOMIC DNA]</scope>
    <source>
        <strain evidence="1 2">MA1</strain>
    </source>
</reference>
<dbReference type="EMBL" id="JAFEJT020000004">
    <property type="protein sequence ID" value="MCH9275014.1"/>
    <property type="molecule type" value="Genomic_DNA"/>
</dbReference>
<reference evidence="1 2" key="1">
    <citation type="journal article" date="2021" name="Environ. Microbiol.">
        <title>Genetic insights into the dark matter of the mammalian gut microbiota through targeted genome reconstruction.</title>
        <authorList>
            <person name="Lugli G.A."/>
            <person name="Alessandri G."/>
            <person name="Milani C."/>
            <person name="Viappiani A."/>
            <person name="Fontana F."/>
            <person name="Tarracchini C."/>
            <person name="Mancabelli L."/>
            <person name="Argentini C."/>
            <person name="Ruiz L."/>
            <person name="Margolles A."/>
            <person name="van Sinderen D."/>
            <person name="Turroni F."/>
            <person name="Ventura M."/>
        </authorList>
    </citation>
    <scope>NUCLEOTIDE SEQUENCE [LARGE SCALE GENOMIC DNA]</scope>
    <source>
        <strain evidence="1 2">MA1</strain>
    </source>
</reference>
<keyword evidence="2" id="KW-1185">Reference proteome</keyword>
<dbReference type="Proteomes" id="UP000710815">
    <property type="component" value="Unassembled WGS sequence"/>
</dbReference>
<protein>
    <submittedName>
        <fullName evidence="1">Uncharacterized protein</fullName>
    </submittedName>
</protein>
<dbReference type="RefSeq" id="WP_241512847.1">
    <property type="nucleotide sequence ID" value="NZ_JAFEJT020000004.1"/>
</dbReference>
<comment type="caution">
    <text evidence="1">The sequence shown here is derived from an EMBL/GenBank/DDBJ whole genome shotgun (WGS) entry which is preliminary data.</text>
</comment>
<name>A0ABS9VSX1_9BIFI</name>
<organism evidence="1 2">
    <name type="scientific">Bifidobacterium amazonense</name>
    <dbReference type="NCBI Taxonomy" id="2809027"/>
    <lineage>
        <taxon>Bacteria</taxon>
        <taxon>Bacillati</taxon>
        <taxon>Actinomycetota</taxon>
        <taxon>Actinomycetes</taxon>
        <taxon>Bifidobacteriales</taxon>
        <taxon>Bifidobacteriaceae</taxon>
        <taxon>Bifidobacterium</taxon>
    </lineage>
</organism>
<evidence type="ECO:0000313" key="1">
    <source>
        <dbReference type="EMBL" id="MCH9275014.1"/>
    </source>
</evidence>
<accession>A0ABS9VSX1</accession>
<sequence>MTYLTNLALQPKSFSGFNSDGKTMPIRPVTAGTVLVVRISVWKTWTDETSKGFTITCGGTTLTIPGTPNANTWTITPTQDATEITFTALNDGKAWRADNVGVFTTDDWTKLQTLGLPKNCFNGDTMPLN</sequence>